<keyword evidence="1" id="KW-0614">Plasmid</keyword>
<dbReference type="RefSeq" id="WP_013386078.1">
    <property type="nucleotide sequence ID" value="NC_014628.2"/>
</dbReference>
<accession>E3EJR6</accession>
<dbReference type="Pfam" id="PF13604">
    <property type="entry name" value="AAA_30"/>
    <property type="match status" value="1"/>
</dbReference>
<dbReference type="InterPro" id="IPR027417">
    <property type="entry name" value="P-loop_NTPase"/>
</dbReference>
<proteinExistence type="predicted"/>
<dbReference type="OrthoDB" id="9802385at2"/>
<dbReference type="KEGG" id="ppm:PPSC2_26800"/>
<sequence>MKLEKAINLATLVFAEKKDKQGRPLIFHPLRVAMGLTTEEEQVTAILLSAMQSSMFTKQMLFSVGISRQVAEALDDLMIRNEESLEKFAERIRCSDLAKKVEIAFLKDLKNEGLLDDQELKKCVKMLEILMEDKHENLKRVVVEHEQTQANSKTISESQLADFFLNYQMFVGVQLNKEQEEAVRLALTAKTCLIQGQTGEEIVQIIDVILKGLKKNTPYAHVGMVSGGTMSERECLKNQIHFEVEDIREADNLYFYDVIIVHAFSQVDPRQLIRMYGLFNPKTRIIFIDNTEQTAGENGVDISQFPMIPSVTLTKLLKSPEILSMDDKKLDRLRNVTAEQGDAALHNGDSQKLEFIELLTKLSNKPVANPLRDEVVESAIDNYEQARAIRLSTDQKNAIEQMLQNRVLLLTGAPGSGLTETVKGIVECTKHIDGESVIRLYGDTPYQSSYFYKRIGVSTFKLPSDLDSDGMVDLYIIDSPEEMNKEDLIRLVSHLEDLDYDSRVLIVGNPHAMRDYGFDVQAMASSFPVMELKKLRYQK</sequence>
<reference evidence="1 2" key="1">
    <citation type="journal article" date="2011" name="J. Bacteriol.">
        <title>Complete genome sequence of Paenibacillus polymyxa SC2, a strain of plant growth-promoting Rhizobacterium with broad-spectrum antimicrobial activity.</title>
        <authorList>
            <person name="Ma M."/>
            <person name="Wang C."/>
            <person name="Ding Y."/>
            <person name="Li L."/>
            <person name="Shen D."/>
            <person name="Jiang X."/>
            <person name="Guan D."/>
            <person name="Cao F."/>
            <person name="Chen H."/>
            <person name="Feng R."/>
            <person name="Wang X."/>
            <person name="Ge Y."/>
            <person name="Yao L."/>
            <person name="Bing X."/>
            <person name="Yang X."/>
            <person name="Li J."/>
            <person name="Du B."/>
        </authorList>
    </citation>
    <scope>NUCLEOTIDE SEQUENCE [LARGE SCALE GENOMIC DNA]</scope>
    <source>
        <strain evidence="1 2">SC2</strain>
        <plasmid evidence="2">pSC2</plasmid>
    </source>
</reference>
<evidence type="ECO:0000313" key="2">
    <source>
        <dbReference type="Proteomes" id="UP000006868"/>
    </source>
</evidence>
<protein>
    <submittedName>
        <fullName evidence="1">Uncharacterized protein</fullName>
    </submittedName>
</protein>
<dbReference type="Proteomes" id="UP000006868">
    <property type="component" value="Plasmid pSC2"/>
</dbReference>
<dbReference type="PATRIC" id="fig|886882.15.peg.5665"/>
<dbReference type="AlphaFoldDB" id="E3EJR6"/>
<organism evidence="1 2">
    <name type="scientific">Paenibacillus polymyxa (strain SC2)</name>
    <name type="common">Bacillus polymyxa</name>
    <dbReference type="NCBI Taxonomy" id="886882"/>
    <lineage>
        <taxon>Bacteria</taxon>
        <taxon>Bacillati</taxon>
        <taxon>Bacillota</taxon>
        <taxon>Bacilli</taxon>
        <taxon>Bacillales</taxon>
        <taxon>Paenibacillaceae</taxon>
        <taxon>Paenibacillus</taxon>
    </lineage>
</organism>
<dbReference type="SUPFAM" id="SSF52540">
    <property type="entry name" value="P-loop containing nucleoside triphosphate hydrolases"/>
    <property type="match status" value="1"/>
</dbReference>
<evidence type="ECO:0000313" key="1">
    <source>
        <dbReference type="EMBL" id="ADO59664.1"/>
    </source>
</evidence>
<geneLocation type="plasmid" evidence="1 2">
    <name>pSC2</name>
</geneLocation>
<dbReference type="SUPFAM" id="SSF109604">
    <property type="entry name" value="HD-domain/PDEase-like"/>
    <property type="match status" value="1"/>
</dbReference>
<dbReference type="eggNOG" id="COG0317">
    <property type="taxonomic scope" value="Bacteria"/>
</dbReference>
<dbReference type="HOGENOM" id="CLU_505116_0_0_9"/>
<gene>
    <name evidence="1" type="ORF">PPSC2_26800</name>
</gene>
<dbReference type="Gene3D" id="3.40.50.300">
    <property type="entry name" value="P-loop containing nucleotide triphosphate hydrolases"/>
    <property type="match status" value="1"/>
</dbReference>
<name>E3EJR6_PAEPS</name>
<dbReference type="EMBL" id="CP002214">
    <property type="protein sequence ID" value="ADO59664.1"/>
    <property type="molecule type" value="Genomic_DNA"/>
</dbReference>